<keyword evidence="2" id="KW-0472">Membrane</keyword>
<feature type="region of interest" description="Disordered" evidence="1">
    <location>
        <begin position="135"/>
        <end position="173"/>
    </location>
</feature>
<feature type="compositionally biased region" description="Low complexity" evidence="1">
    <location>
        <begin position="135"/>
        <end position="154"/>
    </location>
</feature>
<feature type="compositionally biased region" description="Polar residues" evidence="1">
    <location>
        <begin position="164"/>
        <end position="173"/>
    </location>
</feature>
<dbReference type="AlphaFoldDB" id="A0A2I1D0N7"/>
<gene>
    <name evidence="4" type="ORF">P168DRAFT_346135</name>
</gene>
<keyword evidence="2" id="KW-0812">Transmembrane</keyword>
<sequence>MAMMMTFPLILHLVLLLPVVWGGTDAQNYFSNPSSNTGINPVWTVGDQQVISWKTTLEVYNVSMWQQSLVQQSAASQYNVYSKLHRGPKSTNFTWTVQLYEFDFDYSNVFFFWINSDTPEGFISSFFNITKPESASTSHSTSASASTPTDSTNSVPSNEPRVSDTASKSASDSGFSTTAKIALGVGIGIGVPVLAALGALVWLRSRPPHVLHEDGVKDIPAYCELSIQQPKGVTRHSVLEMPGTDPASQIPELPTQRHH</sequence>
<protein>
    <recommendedName>
        <fullName evidence="6">Mid2 domain-containing protein</fullName>
    </recommendedName>
</protein>
<accession>A0A2I1D0N7</accession>
<proteinExistence type="predicted"/>
<organism evidence="4 5">
    <name type="scientific">Aspergillus campestris (strain IBT 28561)</name>
    <dbReference type="NCBI Taxonomy" id="1392248"/>
    <lineage>
        <taxon>Eukaryota</taxon>
        <taxon>Fungi</taxon>
        <taxon>Dikarya</taxon>
        <taxon>Ascomycota</taxon>
        <taxon>Pezizomycotina</taxon>
        <taxon>Eurotiomycetes</taxon>
        <taxon>Eurotiomycetidae</taxon>
        <taxon>Eurotiales</taxon>
        <taxon>Aspergillaceae</taxon>
        <taxon>Aspergillus</taxon>
        <taxon>Aspergillus subgen. Circumdati</taxon>
    </lineage>
</organism>
<dbReference type="Proteomes" id="UP000234254">
    <property type="component" value="Unassembled WGS sequence"/>
</dbReference>
<evidence type="ECO:0000256" key="2">
    <source>
        <dbReference type="SAM" id="Phobius"/>
    </source>
</evidence>
<feature type="signal peptide" evidence="3">
    <location>
        <begin position="1"/>
        <end position="26"/>
    </location>
</feature>
<keyword evidence="5" id="KW-1185">Reference proteome</keyword>
<reference evidence="4" key="1">
    <citation type="submission" date="2016-12" db="EMBL/GenBank/DDBJ databases">
        <title>The genomes of Aspergillus section Nigri reveals drivers in fungal speciation.</title>
        <authorList>
            <consortium name="DOE Joint Genome Institute"/>
            <person name="Vesth T.C."/>
            <person name="Nybo J."/>
            <person name="Theobald S."/>
            <person name="Brandl J."/>
            <person name="Frisvad J.C."/>
            <person name="Nielsen K.F."/>
            <person name="Lyhne E.K."/>
            <person name="Kogle M.E."/>
            <person name="Kuo A."/>
            <person name="Riley R."/>
            <person name="Clum A."/>
            <person name="Nolan M."/>
            <person name="Lipzen A."/>
            <person name="Salamov A."/>
            <person name="Henrissat B."/>
            <person name="Wiebenga A."/>
            <person name="De vries R.P."/>
            <person name="Grigoriev I.V."/>
            <person name="Mortensen U.H."/>
            <person name="Andersen M.R."/>
            <person name="Baker S.E."/>
        </authorList>
    </citation>
    <scope>NUCLEOTIDE SEQUENCE</scope>
    <source>
        <strain evidence="4">IBT 28561</strain>
    </source>
</reference>
<feature type="transmembrane region" description="Helical" evidence="2">
    <location>
        <begin position="181"/>
        <end position="203"/>
    </location>
</feature>
<evidence type="ECO:0000256" key="3">
    <source>
        <dbReference type="SAM" id="SignalP"/>
    </source>
</evidence>
<dbReference type="VEuPathDB" id="FungiDB:P168DRAFT_346135"/>
<keyword evidence="2" id="KW-1133">Transmembrane helix</keyword>
<dbReference type="GeneID" id="36549402"/>
<dbReference type="RefSeq" id="XP_024692030.1">
    <property type="nucleotide sequence ID" value="XM_024841873.1"/>
</dbReference>
<evidence type="ECO:0000313" key="5">
    <source>
        <dbReference type="Proteomes" id="UP000234254"/>
    </source>
</evidence>
<feature type="chain" id="PRO_5014148800" description="Mid2 domain-containing protein" evidence="3">
    <location>
        <begin position="27"/>
        <end position="259"/>
    </location>
</feature>
<evidence type="ECO:0000256" key="1">
    <source>
        <dbReference type="SAM" id="MobiDB-lite"/>
    </source>
</evidence>
<keyword evidence="3" id="KW-0732">Signal</keyword>
<dbReference type="EMBL" id="MSFM01000008">
    <property type="protein sequence ID" value="PKY03436.1"/>
    <property type="molecule type" value="Genomic_DNA"/>
</dbReference>
<evidence type="ECO:0008006" key="6">
    <source>
        <dbReference type="Google" id="ProtNLM"/>
    </source>
</evidence>
<name>A0A2I1D0N7_ASPC2</name>
<comment type="caution">
    <text evidence="4">The sequence shown here is derived from an EMBL/GenBank/DDBJ whole genome shotgun (WGS) entry which is preliminary data.</text>
</comment>
<dbReference type="OrthoDB" id="5390143at2759"/>
<evidence type="ECO:0000313" key="4">
    <source>
        <dbReference type="EMBL" id="PKY03436.1"/>
    </source>
</evidence>